<feature type="repeat" description="WD" evidence="18">
    <location>
        <begin position="327"/>
        <end position="361"/>
    </location>
</feature>
<evidence type="ECO:0000256" key="8">
    <source>
        <dbReference type="ARBA" id="ARBA00022843"/>
    </source>
</evidence>
<dbReference type="InterPro" id="IPR036322">
    <property type="entry name" value="WD40_repeat_dom_sf"/>
</dbReference>
<organism evidence="21 22">
    <name type="scientific">Camelus ferus</name>
    <name type="common">Wild bactrian camel</name>
    <name type="synonym">Camelus bactrianus ferus</name>
    <dbReference type="NCBI Taxonomy" id="419612"/>
    <lineage>
        <taxon>Eukaryota</taxon>
        <taxon>Metazoa</taxon>
        <taxon>Chordata</taxon>
        <taxon>Craniata</taxon>
        <taxon>Vertebrata</taxon>
        <taxon>Euteleostomi</taxon>
        <taxon>Mammalia</taxon>
        <taxon>Eutheria</taxon>
        <taxon>Laurasiatheria</taxon>
        <taxon>Artiodactyla</taxon>
        <taxon>Tylopoda</taxon>
        <taxon>Camelidae</taxon>
        <taxon>Camelus</taxon>
    </lineage>
</organism>
<dbReference type="InterPro" id="IPR045245">
    <property type="entry name" value="Pfs2-like"/>
</dbReference>
<keyword evidence="5 18" id="KW-0853">WD repeat</keyword>
<name>A0A8B7KEC2_CAMFR</name>
<feature type="compositionally biased region" description="Polar residues" evidence="20">
    <location>
        <begin position="968"/>
        <end position="979"/>
    </location>
</feature>
<proteinExistence type="inferred from homology"/>
<dbReference type="KEGG" id="cfr:102505582"/>
<keyword evidence="21" id="KW-1185">Reference proteome</keyword>
<evidence type="ECO:0000256" key="12">
    <source>
        <dbReference type="ARBA" id="ARBA00058681"/>
    </source>
</evidence>
<dbReference type="Pfam" id="PF01391">
    <property type="entry name" value="Collagen"/>
    <property type="match status" value="1"/>
</dbReference>
<feature type="coiled-coil region" evidence="19">
    <location>
        <begin position="522"/>
        <end position="551"/>
    </location>
</feature>
<keyword evidence="8" id="KW-0832">Ubl conjugation</keyword>
<keyword evidence="6" id="KW-0507">mRNA processing</keyword>
<keyword evidence="7" id="KW-0677">Repeat</keyword>
<dbReference type="InterPro" id="IPR008160">
    <property type="entry name" value="Collagen"/>
</dbReference>
<dbReference type="GeneID" id="102505582"/>
<feature type="region of interest" description="Disordered" evidence="20">
    <location>
        <begin position="1022"/>
        <end position="1069"/>
    </location>
</feature>
<dbReference type="PROSITE" id="PS50082">
    <property type="entry name" value="WD_REPEATS_2"/>
    <property type="match status" value="6"/>
</dbReference>
<feature type="compositionally biased region" description="Low complexity" evidence="20">
    <location>
        <begin position="726"/>
        <end position="751"/>
    </location>
</feature>
<dbReference type="RefSeq" id="XP_014420477.2">
    <property type="nucleotide sequence ID" value="XM_014564991.2"/>
</dbReference>
<dbReference type="FunFam" id="2.130.10.10:FF:000085">
    <property type="entry name" value="WD repeat domain 33"/>
    <property type="match status" value="1"/>
</dbReference>
<dbReference type="CDD" id="cd00200">
    <property type="entry name" value="WD40"/>
    <property type="match status" value="1"/>
</dbReference>
<accession>A0A8B7KEC2</accession>
<dbReference type="PANTHER" id="PTHR22836:SF0">
    <property type="entry name" value="PRE-MRNA 3' END PROCESSING PROTEIN WDR33"/>
    <property type="match status" value="1"/>
</dbReference>
<keyword evidence="3" id="KW-1017">Isopeptide bond</keyword>
<evidence type="ECO:0000256" key="19">
    <source>
        <dbReference type="SAM" id="Coils"/>
    </source>
</evidence>
<comment type="subcellular location">
    <subcellularLocation>
        <location evidence="1">Nucleus</location>
    </subcellularLocation>
</comment>
<feature type="compositionally biased region" description="Pro residues" evidence="20">
    <location>
        <begin position="683"/>
        <end position="695"/>
    </location>
</feature>
<dbReference type="GO" id="GO:0005581">
    <property type="term" value="C:collagen trimer"/>
    <property type="evidence" value="ECO:0007669"/>
    <property type="project" value="UniProtKB-KW"/>
</dbReference>
<feature type="repeat" description="WD" evidence="18">
    <location>
        <begin position="198"/>
        <end position="230"/>
    </location>
</feature>
<evidence type="ECO:0000313" key="21">
    <source>
        <dbReference type="Proteomes" id="UP000694856"/>
    </source>
</evidence>
<dbReference type="CTD" id="55339"/>
<feature type="compositionally biased region" description="Basic and acidic residues" evidence="20">
    <location>
        <begin position="1055"/>
        <end position="1069"/>
    </location>
</feature>
<comment type="subunit">
    <text evidence="14">Component of the cleavage and polyadenylation specificity factor (CPSF) module of the pre-mRNA 3'-end processing complex. Interacts with CPSF3/CPSF73.</text>
</comment>
<feature type="region of interest" description="Disordered" evidence="20">
    <location>
        <begin position="567"/>
        <end position="916"/>
    </location>
</feature>
<feature type="region of interest" description="Disordered" evidence="20">
    <location>
        <begin position="1182"/>
        <end position="1230"/>
    </location>
</feature>
<dbReference type="Proteomes" id="UP000694856">
    <property type="component" value="Chromosome 5"/>
</dbReference>
<evidence type="ECO:0000256" key="6">
    <source>
        <dbReference type="ARBA" id="ARBA00022664"/>
    </source>
</evidence>
<evidence type="ECO:0000256" key="15">
    <source>
        <dbReference type="ARBA" id="ARBA00068823"/>
    </source>
</evidence>
<keyword evidence="9" id="KW-0007">Acetylation</keyword>
<evidence type="ECO:0000256" key="14">
    <source>
        <dbReference type="ARBA" id="ARBA00063159"/>
    </source>
</evidence>
<keyword evidence="4" id="KW-0597">Phosphoprotein</keyword>
<comment type="similarity">
    <text evidence="13">Belongs to the WD repeat WDR33 family.</text>
</comment>
<evidence type="ECO:0000256" key="9">
    <source>
        <dbReference type="ARBA" id="ARBA00022990"/>
    </source>
</evidence>
<dbReference type="GO" id="GO:0031124">
    <property type="term" value="P:mRNA 3'-end processing"/>
    <property type="evidence" value="ECO:0007669"/>
    <property type="project" value="InterPro"/>
</dbReference>
<feature type="compositionally biased region" description="Basic and acidic residues" evidence="20">
    <location>
        <begin position="1213"/>
        <end position="1227"/>
    </location>
</feature>
<feature type="compositionally biased region" description="Low complexity" evidence="20">
    <location>
        <begin position="696"/>
        <end position="707"/>
    </location>
</feature>
<feature type="compositionally biased region" description="Pro residues" evidence="20">
    <location>
        <begin position="573"/>
        <end position="590"/>
    </location>
</feature>
<dbReference type="AlphaFoldDB" id="A0A8B7KEC2"/>
<dbReference type="Pfam" id="PF00400">
    <property type="entry name" value="WD40"/>
    <property type="match status" value="6"/>
</dbReference>
<evidence type="ECO:0000256" key="4">
    <source>
        <dbReference type="ARBA" id="ARBA00022553"/>
    </source>
</evidence>
<evidence type="ECO:0000256" key="3">
    <source>
        <dbReference type="ARBA" id="ARBA00022499"/>
    </source>
</evidence>
<dbReference type="InterPro" id="IPR001680">
    <property type="entry name" value="WD40_rpt"/>
</dbReference>
<evidence type="ECO:0000313" key="22">
    <source>
        <dbReference type="RefSeq" id="XP_014420477.2"/>
    </source>
</evidence>
<keyword evidence="19" id="KW-0175">Coiled coil</keyword>
<dbReference type="InterPro" id="IPR015943">
    <property type="entry name" value="WD40/YVTN_repeat-like_dom_sf"/>
</dbReference>
<keyword evidence="10" id="KW-0176">Collagen</keyword>
<evidence type="ECO:0000256" key="20">
    <source>
        <dbReference type="SAM" id="MobiDB-lite"/>
    </source>
</evidence>
<feature type="compositionally biased region" description="Low complexity" evidence="20">
    <location>
        <begin position="608"/>
        <end position="643"/>
    </location>
</feature>
<evidence type="ECO:0000256" key="17">
    <source>
        <dbReference type="ARBA" id="ARBA00076133"/>
    </source>
</evidence>
<feature type="compositionally biased region" description="Low complexity" evidence="20">
    <location>
        <begin position="848"/>
        <end position="863"/>
    </location>
</feature>
<dbReference type="GO" id="GO:0005847">
    <property type="term" value="C:mRNA cleavage and polyadenylation specificity factor complex"/>
    <property type="evidence" value="ECO:0007669"/>
    <property type="project" value="TreeGrafter"/>
</dbReference>
<feature type="repeat" description="WD" evidence="18">
    <location>
        <begin position="240"/>
        <end position="266"/>
    </location>
</feature>
<feature type="compositionally biased region" description="Low complexity" evidence="20">
    <location>
        <begin position="878"/>
        <end position="887"/>
    </location>
</feature>
<feature type="compositionally biased region" description="Low complexity" evidence="20">
    <location>
        <begin position="948"/>
        <end position="967"/>
    </location>
</feature>
<evidence type="ECO:0000256" key="16">
    <source>
        <dbReference type="ARBA" id="ARBA00075792"/>
    </source>
</evidence>
<feature type="repeat" description="WD" evidence="18">
    <location>
        <begin position="157"/>
        <end position="189"/>
    </location>
</feature>
<evidence type="ECO:0000256" key="18">
    <source>
        <dbReference type="PROSITE-ProRule" id="PRU00221"/>
    </source>
</evidence>
<dbReference type="SMART" id="SM00320">
    <property type="entry name" value="WD40"/>
    <property type="match status" value="7"/>
</dbReference>
<evidence type="ECO:0000256" key="13">
    <source>
        <dbReference type="ARBA" id="ARBA00061690"/>
    </source>
</evidence>
<dbReference type="SUPFAM" id="SSF50978">
    <property type="entry name" value="WD40 repeat-like"/>
    <property type="match status" value="1"/>
</dbReference>
<dbReference type="PANTHER" id="PTHR22836">
    <property type="entry name" value="WD40 REPEAT PROTEIN"/>
    <property type="match status" value="1"/>
</dbReference>
<protein>
    <recommendedName>
        <fullName evidence="15">pre-mRNA 3' end processing protein WDR33</fullName>
    </recommendedName>
    <alternativeName>
        <fullName evidence="16">WD repeat-containing protein 33</fullName>
    </alternativeName>
    <alternativeName>
        <fullName evidence="17">WD repeat-containing protein of 146 kDa</fullName>
    </alternativeName>
</protein>
<dbReference type="PROSITE" id="PS50294">
    <property type="entry name" value="WD_REPEATS_REGION"/>
    <property type="match status" value="3"/>
</dbReference>
<evidence type="ECO:0000256" key="10">
    <source>
        <dbReference type="ARBA" id="ARBA00023119"/>
    </source>
</evidence>
<reference evidence="22" key="1">
    <citation type="submission" date="2025-08" db="UniProtKB">
        <authorList>
            <consortium name="RefSeq"/>
        </authorList>
    </citation>
    <scope>IDENTIFICATION</scope>
    <source>
        <tissue evidence="22">Ear skin</tissue>
    </source>
</reference>
<feature type="repeat" description="WD" evidence="18">
    <location>
        <begin position="284"/>
        <end position="325"/>
    </location>
</feature>
<feature type="compositionally biased region" description="Polar residues" evidence="20">
    <location>
        <begin position="594"/>
        <end position="607"/>
    </location>
</feature>
<keyword evidence="11" id="KW-0539">Nucleus</keyword>
<dbReference type="Gene3D" id="2.130.10.10">
    <property type="entry name" value="YVTN repeat-like/Quinoprotein amine dehydrogenase"/>
    <property type="match status" value="3"/>
</dbReference>
<evidence type="ECO:0000256" key="11">
    <source>
        <dbReference type="ARBA" id="ARBA00023242"/>
    </source>
</evidence>
<dbReference type="FunFam" id="2.130.10.10:FF:000069">
    <property type="entry name" value="WD repeat domain 33"/>
    <property type="match status" value="1"/>
</dbReference>
<feature type="compositionally biased region" description="Low complexity" evidence="20">
    <location>
        <begin position="1022"/>
        <end position="1035"/>
    </location>
</feature>
<dbReference type="FunFam" id="2.130.10.10:FF:000077">
    <property type="entry name" value="WD repeat domain 33"/>
    <property type="match status" value="1"/>
</dbReference>
<sequence length="1276" mass="137865">MATEIGSPPRFFHMPRFQHQAPRQLFYKRPDFAQQQAMQQLTFDGKRMRKAVNRKTIDYNPSVIKYLENRIWQRDQRDMRAIQPDAGYYNDLVPPIGMLNNPMNAVTTKFVRTSTNKVKCPVFVVRWTPEGRRLVTGASSGEFTLWNGLTFNFETILQAHDSPVRAMTWSHNDMWMLTADHGGYVKYWQSNMNNVKMFQAHKEAIREASFSPTDNKFATCSDDGTVRIWDFLRCHEERILRGHGADVKCVDWHPTKGLVVSGSKDSQQPIKFWDPKTGQSLATLHAHKNTVMEVKLNLNGNWLLTASRDHLCKLFDIRNLKEELQVFRGHKKEATAVAWHPVHEGLFASGGSDGSLLFWHVGVEKEVGGMEMAHEGMIWSLAWHPLGHILCSGSNDHTSKFWTRNRPGDKMRDRYNLNLLPGMSEDGVEYDDLEPNSLAVIPGMGIPEQLKLAMEQEQMGKDESNEIEMTIPGLDWGMEEVMQKDQKKVPQKKVPYAKPIPAQFQQAWMQNKVPIPAPNEVLNDRKEDIKLEEKKKTQAEIEQEMATLQYTNPQLLEQLKIERLAQKQAEQIQPPPSSGTPLLGPQPFPGQGPMSQIPQGFQQPHPSQQMPMNMAQMGPPGPQGQFRPPGPQGQMGPQGPPLHQGGGGPQGFMGPQGPQGPPQGLPRPQDMHGPQGMQRHPGPHGPLGPQGPPGPQGNSGPQGHMGPQGPPGPQGHIGPQGPPGPQGHLGPQGPPGTQGMQGPPGPRGMQGPPHPHGIQGGPGSQGIQGPVSQGPLMGLNPRGMQGPPGPRENQGPAPQGMMLGHPPQEMRGPHPPSGLLGHGPQEMRGMQGPPPQGSMLGPPQELRGPPGSQGQQGPPQGSLGPPPQGGMQGPPGPQGQQNPARGPHPSQGPIPFQQQKTALLGDGPRAPFNQVTRGGLQTTTWARCLRGGTSRAVALSTAPRGGLSAAARTAGAPPTGAARTRTSLMTSADRTTSTPTSALATGYVNLRGEEDLYPKRRSGGVGAPGLRFLLTTGSSVKGMAGAQPGAPQGRGKAADLEMSASPGTPTTHAFEGAEKKASDEEPRRDTRAVLPPEEGMVFLVLKTLGQRRILMLLMKQPEEEISEAEVGVPPEEGGRAYFPLLMSSLALKEAGNQTPGMETESQGQVTNISGTLPAPTTPLTTVTPQPAESGPLLSKAWTWRPSRPESDPGTMDPGPLSTETWKRQGVPPRTEEAKAEGAQDLPRECPSPGVPAPWMEITMTDTTEMNLLGALQAVVPLREGAGVAVTGVEGVT</sequence>
<feature type="region of interest" description="Disordered" evidence="20">
    <location>
        <begin position="948"/>
        <end position="979"/>
    </location>
</feature>
<evidence type="ECO:0000256" key="2">
    <source>
        <dbReference type="ARBA" id="ARBA00022481"/>
    </source>
</evidence>
<gene>
    <name evidence="22" type="primary">WDR33</name>
</gene>
<evidence type="ECO:0000256" key="7">
    <source>
        <dbReference type="ARBA" id="ARBA00022737"/>
    </source>
</evidence>
<comment type="function">
    <text evidence="12">Essential for both cleavage and polyadenylation of pre-mRNA 3' ends.</text>
</comment>
<evidence type="ECO:0000256" key="5">
    <source>
        <dbReference type="ARBA" id="ARBA00022574"/>
    </source>
</evidence>
<keyword evidence="2" id="KW-0488">Methylation</keyword>
<feature type="repeat" description="WD" evidence="18">
    <location>
        <begin position="371"/>
        <end position="402"/>
    </location>
</feature>
<evidence type="ECO:0000256" key="1">
    <source>
        <dbReference type="ARBA" id="ARBA00004123"/>
    </source>
</evidence>